<evidence type="ECO:0000256" key="3">
    <source>
        <dbReference type="SAM" id="SignalP"/>
    </source>
</evidence>
<dbReference type="STRING" id="71139.A0A059ARN7"/>
<dbReference type="AlphaFoldDB" id="A0A059ARN7"/>
<dbReference type="Gramene" id="KCW56637">
    <property type="protein sequence ID" value="KCW56637"/>
    <property type="gene ID" value="EUGRSUZ_I02349"/>
</dbReference>
<reference evidence="4" key="1">
    <citation type="submission" date="2013-07" db="EMBL/GenBank/DDBJ databases">
        <title>The genome of Eucalyptus grandis.</title>
        <authorList>
            <person name="Schmutz J."/>
            <person name="Hayes R."/>
            <person name="Myburg A."/>
            <person name="Tuskan G."/>
            <person name="Grattapaglia D."/>
            <person name="Rokhsar D.S."/>
        </authorList>
    </citation>
    <scope>NUCLEOTIDE SEQUENCE</scope>
    <source>
        <tissue evidence="4">Leaf extractions</tissue>
    </source>
</reference>
<dbReference type="InParanoid" id="A0A059ARN7"/>
<dbReference type="InterPro" id="IPR003854">
    <property type="entry name" value="GASA"/>
</dbReference>
<name>A0A059ARN7_EUCGR</name>
<evidence type="ECO:0000256" key="1">
    <source>
        <dbReference type="ARBA" id="ARBA00010582"/>
    </source>
</evidence>
<dbReference type="GO" id="GO:0009740">
    <property type="term" value="P:gibberellic acid mediated signaling pathway"/>
    <property type="evidence" value="ECO:0007669"/>
    <property type="project" value="UniProtKB-KW"/>
</dbReference>
<dbReference type="KEGG" id="egr:104419660"/>
<protein>
    <submittedName>
        <fullName evidence="4">Uncharacterized protein</fullName>
    </submittedName>
</protein>
<comment type="similarity">
    <text evidence="1">Belongs to the GASA family.</text>
</comment>
<keyword evidence="2" id="KW-0939">Gibberellin signaling pathway</keyword>
<sequence length="101" mass="10744">MAFRKSCIASLILLSLLLLHVVEAQEMMDKTGEPAPSLQPIDCGAACEARCKLSSRPNLCKRACGSCCAKCNCVPPGTAGNREACPCYANLTTRDLIPKCP</sequence>
<dbReference type="Pfam" id="PF02704">
    <property type="entry name" value="GASA"/>
    <property type="match status" value="1"/>
</dbReference>
<dbReference type="OMA" id="SCKTRCS"/>
<organism evidence="4">
    <name type="scientific">Eucalyptus grandis</name>
    <name type="common">Flooded gum</name>
    <dbReference type="NCBI Taxonomy" id="71139"/>
    <lineage>
        <taxon>Eukaryota</taxon>
        <taxon>Viridiplantae</taxon>
        <taxon>Streptophyta</taxon>
        <taxon>Embryophyta</taxon>
        <taxon>Tracheophyta</taxon>
        <taxon>Spermatophyta</taxon>
        <taxon>Magnoliopsida</taxon>
        <taxon>eudicotyledons</taxon>
        <taxon>Gunneridae</taxon>
        <taxon>Pentapetalae</taxon>
        <taxon>rosids</taxon>
        <taxon>malvids</taxon>
        <taxon>Myrtales</taxon>
        <taxon>Myrtaceae</taxon>
        <taxon>Myrtoideae</taxon>
        <taxon>Eucalypteae</taxon>
        <taxon>Eucalyptus</taxon>
    </lineage>
</organism>
<gene>
    <name evidence="4" type="ORF">EUGRSUZ_I02349</name>
</gene>
<dbReference type="eggNOG" id="ENOG502S4MI">
    <property type="taxonomic scope" value="Eukaryota"/>
</dbReference>
<evidence type="ECO:0000256" key="2">
    <source>
        <dbReference type="ARBA" id="ARBA00022941"/>
    </source>
</evidence>
<dbReference type="OrthoDB" id="625265at2759"/>
<dbReference type="PANTHER" id="PTHR23201">
    <property type="entry name" value="EXTENSIN, PROLINE-RICH PROTEIN"/>
    <property type="match status" value="1"/>
</dbReference>
<keyword evidence="3" id="KW-0732">Signal</keyword>
<feature type="signal peptide" evidence="3">
    <location>
        <begin position="1"/>
        <end position="24"/>
    </location>
</feature>
<accession>A0A059ARN7</accession>
<feature type="chain" id="PRO_5001573619" evidence="3">
    <location>
        <begin position="25"/>
        <end position="101"/>
    </location>
</feature>
<dbReference type="EMBL" id="KK198761">
    <property type="protein sequence ID" value="KCW56637.1"/>
    <property type="molecule type" value="Genomic_DNA"/>
</dbReference>
<proteinExistence type="inferred from homology"/>
<dbReference type="PANTHER" id="PTHR23201:SF45">
    <property type="entry name" value="SNAKIN-2-LIKE"/>
    <property type="match status" value="1"/>
</dbReference>
<evidence type="ECO:0000313" key="4">
    <source>
        <dbReference type="EMBL" id="KCW56637.1"/>
    </source>
</evidence>